<dbReference type="GO" id="GO:0042597">
    <property type="term" value="C:periplasmic space"/>
    <property type="evidence" value="ECO:0007669"/>
    <property type="project" value="UniProtKB-ARBA"/>
</dbReference>
<keyword evidence="2" id="KW-0732">Signal</keyword>
<feature type="compositionally biased region" description="Basic and acidic residues" evidence="1">
    <location>
        <begin position="326"/>
        <end position="336"/>
    </location>
</feature>
<accession>A0A2T0QEW3</accession>
<keyword evidence="5" id="KW-1185">Reference proteome</keyword>
<dbReference type="AlphaFoldDB" id="A0A2T0QEW3"/>
<feature type="chain" id="PRO_5039125518" evidence="2">
    <location>
        <begin position="32"/>
        <end position="501"/>
    </location>
</feature>
<dbReference type="PROSITE" id="PS51257">
    <property type="entry name" value="PROKAR_LIPOPROTEIN"/>
    <property type="match status" value="1"/>
</dbReference>
<dbReference type="RefSeq" id="WP_106239983.1">
    <property type="nucleotide sequence ID" value="NZ_PVZC01000001.1"/>
</dbReference>
<reference evidence="4 5" key="1">
    <citation type="submission" date="2018-03" db="EMBL/GenBank/DDBJ databases">
        <title>Genomic Encyclopedia of Archaeal and Bacterial Type Strains, Phase II (KMG-II): from individual species to whole genera.</title>
        <authorList>
            <person name="Goeker M."/>
        </authorList>
    </citation>
    <scope>NUCLEOTIDE SEQUENCE [LARGE SCALE GENOMIC DNA]</scope>
    <source>
        <strain evidence="4 5">DSM 45601</strain>
    </source>
</reference>
<organism evidence="4 5">
    <name type="scientific">Allonocardiopsis opalescens</name>
    <dbReference type="NCBI Taxonomy" id="1144618"/>
    <lineage>
        <taxon>Bacteria</taxon>
        <taxon>Bacillati</taxon>
        <taxon>Actinomycetota</taxon>
        <taxon>Actinomycetes</taxon>
        <taxon>Streptosporangiales</taxon>
        <taxon>Allonocardiopsis</taxon>
    </lineage>
</organism>
<gene>
    <name evidence="4" type="ORF">CLV72_1011032</name>
</gene>
<dbReference type="EMBL" id="PVZC01000001">
    <property type="protein sequence ID" value="PRY02430.1"/>
    <property type="molecule type" value="Genomic_DNA"/>
</dbReference>
<dbReference type="SUPFAM" id="SSF53850">
    <property type="entry name" value="Periplasmic binding protein-like II"/>
    <property type="match status" value="1"/>
</dbReference>
<dbReference type="PANTHER" id="PTHR30290">
    <property type="entry name" value="PERIPLASMIC BINDING COMPONENT OF ABC TRANSPORTER"/>
    <property type="match status" value="1"/>
</dbReference>
<evidence type="ECO:0000259" key="3">
    <source>
        <dbReference type="Pfam" id="PF00496"/>
    </source>
</evidence>
<dbReference type="InterPro" id="IPR000914">
    <property type="entry name" value="SBP_5_dom"/>
</dbReference>
<dbReference type="Gene3D" id="3.10.105.10">
    <property type="entry name" value="Dipeptide-binding Protein, Domain 3"/>
    <property type="match status" value="1"/>
</dbReference>
<evidence type="ECO:0000313" key="4">
    <source>
        <dbReference type="EMBL" id="PRY02430.1"/>
    </source>
</evidence>
<dbReference type="GO" id="GO:0043190">
    <property type="term" value="C:ATP-binding cassette (ABC) transporter complex"/>
    <property type="evidence" value="ECO:0007669"/>
    <property type="project" value="InterPro"/>
</dbReference>
<dbReference type="Pfam" id="PF00496">
    <property type="entry name" value="SBP_bac_5"/>
    <property type="match status" value="1"/>
</dbReference>
<proteinExistence type="predicted"/>
<evidence type="ECO:0000313" key="5">
    <source>
        <dbReference type="Proteomes" id="UP000237846"/>
    </source>
</evidence>
<dbReference type="Gene3D" id="3.40.190.10">
    <property type="entry name" value="Periplasmic binding protein-like II"/>
    <property type="match status" value="1"/>
</dbReference>
<dbReference type="InterPro" id="IPR039424">
    <property type="entry name" value="SBP_5"/>
</dbReference>
<dbReference type="OrthoDB" id="9046151at2"/>
<feature type="signal peptide" evidence="2">
    <location>
        <begin position="1"/>
        <end position="31"/>
    </location>
</feature>
<dbReference type="InterPro" id="IPR030678">
    <property type="entry name" value="Peptide/Ni-bd"/>
</dbReference>
<sequence>MPIAPRPPRRPAASLGAAALALAFLASGCFGGPAPDDSGRLRVGLAFPPVAGMSPYSDDAALLGRMGAVDALTALDAEGLPAPRLAESWEQADDTTWRLELRDDVVFHDGTALTAEHAAAALNHAAAAAPVPRALAGVELTAAAAGEHTLEVTTAEPDPILPQRLSSPELVVLSPAAYAEDPASPDPVGTGTGPFELTGLGGDSTATLAAFGEHWAGAPAATGVDVRFIPDAAARAGALRAGEVDVIDSVAVAQLPNITEQEIVEVPLPRLVGLLLNTSDGPFADPGTRAAAAAAVDAAAIVAGIYEGRADTAEGVYGPASPWAAERPEPSPRPEPAEPGGTAITLATYSDRPELPEAASVVAEDLRAAGFEVEVIVREFGALETDMLAGAFDAVIGARSYLLDTGDPIGYLAADWSCEGSYNLARFCDEDVDQAISEAAALTEPAERNAAALEIEARILASAAVVPLANERTRLGVAPGVEGVAEDPYERALITAETRRP</sequence>
<dbReference type="Proteomes" id="UP000237846">
    <property type="component" value="Unassembled WGS sequence"/>
</dbReference>
<feature type="region of interest" description="Disordered" evidence="1">
    <location>
        <begin position="317"/>
        <end position="342"/>
    </location>
</feature>
<dbReference type="GO" id="GO:1904680">
    <property type="term" value="F:peptide transmembrane transporter activity"/>
    <property type="evidence" value="ECO:0007669"/>
    <property type="project" value="TreeGrafter"/>
</dbReference>
<feature type="domain" description="Solute-binding protein family 5" evidence="3">
    <location>
        <begin position="82"/>
        <end position="422"/>
    </location>
</feature>
<name>A0A2T0QEW3_9ACTN</name>
<evidence type="ECO:0000256" key="1">
    <source>
        <dbReference type="SAM" id="MobiDB-lite"/>
    </source>
</evidence>
<comment type="caution">
    <text evidence="4">The sequence shown here is derived from an EMBL/GenBank/DDBJ whole genome shotgun (WGS) entry which is preliminary data.</text>
</comment>
<dbReference type="PIRSF" id="PIRSF002741">
    <property type="entry name" value="MppA"/>
    <property type="match status" value="1"/>
</dbReference>
<dbReference type="GO" id="GO:0015833">
    <property type="term" value="P:peptide transport"/>
    <property type="evidence" value="ECO:0007669"/>
    <property type="project" value="TreeGrafter"/>
</dbReference>
<evidence type="ECO:0000256" key="2">
    <source>
        <dbReference type="SAM" id="SignalP"/>
    </source>
</evidence>
<protein>
    <submittedName>
        <fullName evidence="4">Peptide/nickel transport system substrate-binding protein</fullName>
    </submittedName>
</protein>
<dbReference type="PANTHER" id="PTHR30290:SF65">
    <property type="entry name" value="MONOACYL PHOSPHATIDYLINOSITOL TETRAMANNOSIDE-BINDING PROTEIN LPQW-RELATED"/>
    <property type="match status" value="1"/>
</dbReference>